<dbReference type="Pfam" id="PF00534">
    <property type="entry name" value="Glycos_transf_1"/>
    <property type="match status" value="1"/>
</dbReference>
<proteinExistence type="predicted"/>
<name>A0A0G0HWD6_9BACT</name>
<dbReference type="Pfam" id="PF13439">
    <property type="entry name" value="Glyco_transf_4"/>
    <property type="match status" value="1"/>
</dbReference>
<keyword evidence="1 4" id="KW-0808">Transferase</keyword>
<dbReference type="FunFam" id="3.40.50.2000:FF:000119">
    <property type="entry name" value="Glycosyl transferase group 1"/>
    <property type="match status" value="1"/>
</dbReference>
<dbReference type="PANTHER" id="PTHR46401">
    <property type="entry name" value="GLYCOSYLTRANSFERASE WBBK-RELATED"/>
    <property type="match status" value="1"/>
</dbReference>
<evidence type="ECO:0000259" key="3">
    <source>
        <dbReference type="Pfam" id="PF13439"/>
    </source>
</evidence>
<evidence type="ECO:0000313" key="5">
    <source>
        <dbReference type="Proteomes" id="UP000034492"/>
    </source>
</evidence>
<comment type="caution">
    <text evidence="4">The sequence shown here is derived from an EMBL/GenBank/DDBJ whole genome shotgun (WGS) entry which is preliminary data.</text>
</comment>
<dbReference type="PATRIC" id="fig|1618426.3.peg.916"/>
<evidence type="ECO:0000313" key="4">
    <source>
        <dbReference type="EMBL" id="KKQ08171.1"/>
    </source>
</evidence>
<dbReference type="InterPro" id="IPR028098">
    <property type="entry name" value="Glyco_trans_4-like_N"/>
</dbReference>
<evidence type="ECO:0000259" key="2">
    <source>
        <dbReference type="Pfam" id="PF00534"/>
    </source>
</evidence>
<reference evidence="4 5" key="1">
    <citation type="journal article" date="2015" name="Nature">
        <title>rRNA introns, odd ribosomes, and small enigmatic genomes across a large radiation of phyla.</title>
        <authorList>
            <person name="Brown C.T."/>
            <person name="Hug L.A."/>
            <person name="Thomas B.C."/>
            <person name="Sharon I."/>
            <person name="Castelle C.J."/>
            <person name="Singh A."/>
            <person name="Wilkins M.J."/>
            <person name="Williams K.H."/>
            <person name="Banfield J.F."/>
        </authorList>
    </citation>
    <scope>NUCLEOTIDE SEQUENCE [LARGE SCALE GENOMIC DNA]</scope>
</reference>
<organism evidence="4 5">
    <name type="scientific">Candidatus Daviesbacteria bacterium GW2011_GWB1_36_5</name>
    <dbReference type="NCBI Taxonomy" id="1618426"/>
    <lineage>
        <taxon>Bacteria</taxon>
        <taxon>Candidatus Daviesiibacteriota</taxon>
    </lineage>
</organism>
<dbReference type="EMBL" id="LBSA01000030">
    <property type="protein sequence ID" value="KKQ08171.1"/>
    <property type="molecule type" value="Genomic_DNA"/>
</dbReference>
<dbReference type="CDD" id="cd03809">
    <property type="entry name" value="GT4_MtfB-like"/>
    <property type="match status" value="1"/>
</dbReference>
<dbReference type="Proteomes" id="UP000034492">
    <property type="component" value="Unassembled WGS sequence"/>
</dbReference>
<dbReference type="Gene3D" id="3.40.50.2000">
    <property type="entry name" value="Glycogen Phosphorylase B"/>
    <property type="match status" value="2"/>
</dbReference>
<protein>
    <submittedName>
        <fullName evidence="4">Mannosyltransferase</fullName>
    </submittedName>
</protein>
<dbReference type="GO" id="GO:0016757">
    <property type="term" value="F:glycosyltransferase activity"/>
    <property type="evidence" value="ECO:0007669"/>
    <property type="project" value="UniProtKB-KW"/>
</dbReference>
<feature type="domain" description="Glycosyltransferase subfamily 4-like N-terminal" evidence="3">
    <location>
        <begin position="102"/>
        <end position="177"/>
    </location>
</feature>
<feature type="domain" description="Glycosyl transferase family 1" evidence="2">
    <location>
        <begin position="199"/>
        <end position="357"/>
    </location>
</feature>
<dbReference type="InterPro" id="IPR001296">
    <property type="entry name" value="Glyco_trans_1"/>
</dbReference>
<dbReference type="GO" id="GO:0009103">
    <property type="term" value="P:lipopolysaccharide biosynthetic process"/>
    <property type="evidence" value="ECO:0007669"/>
    <property type="project" value="TreeGrafter"/>
</dbReference>
<evidence type="ECO:0000256" key="1">
    <source>
        <dbReference type="ARBA" id="ARBA00022679"/>
    </source>
</evidence>
<accession>A0A0G0HWD6</accession>
<gene>
    <name evidence="4" type="ORF">US19_C0030G0004</name>
</gene>
<sequence>MSEIFVDIRPMQLLDRKQRGIGKYTQLLLRELKAGNPKLNFFSLPIKFENVIEKYSPDNRIHLFIRKLQFLMWLASNSLINMIVPQGVLFHSVDQLFIPKTDRFKRIVTVHDLIPTVYPKEYLNNLNPYFRRTYLESIKQLPKVEHIIAVSNYTKKDIIKYFSIDENKISVIYEAADPIYRVHRPHHCLENLKNKFMLSEDFILFVGGIDPRKNLKTVVEVFSEISKENRNLNLVITGSDIMVDEDPSKRKIDKLIKKYKLKEKILPLGFIDTNDLACLYNRAKMLIYPSNYEGFGLPVLEAMACGCPVISSNRTSIPEIAGNGAIFIDPDNIEEIKIAVKRLLNDKLLSNSLRKRGLSRAKLFSWKKTRRETFQVYKRFL</sequence>
<keyword evidence="4" id="KW-0328">Glycosyltransferase</keyword>
<dbReference type="PANTHER" id="PTHR46401:SF2">
    <property type="entry name" value="GLYCOSYLTRANSFERASE WBBK-RELATED"/>
    <property type="match status" value="1"/>
</dbReference>
<dbReference type="SUPFAM" id="SSF53756">
    <property type="entry name" value="UDP-Glycosyltransferase/glycogen phosphorylase"/>
    <property type="match status" value="1"/>
</dbReference>
<dbReference type="AlphaFoldDB" id="A0A0G0HWD6"/>